<comment type="caution">
    <text evidence="1">The sequence shown here is derived from an EMBL/GenBank/DDBJ whole genome shotgun (WGS) entry which is preliminary data.</text>
</comment>
<dbReference type="Proteomes" id="UP000051276">
    <property type="component" value="Unassembled WGS sequence"/>
</dbReference>
<organism evidence="1 2">
    <name type="scientific">endosymbiont of Ridgeia piscesae</name>
    <dbReference type="NCBI Taxonomy" id="54398"/>
    <lineage>
        <taxon>Bacteria</taxon>
        <taxon>Pseudomonadati</taxon>
        <taxon>Pseudomonadota</taxon>
        <taxon>Gammaproteobacteria</taxon>
        <taxon>sulfur-oxidizing symbionts</taxon>
    </lineage>
</organism>
<dbReference type="EMBL" id="LMXI01000217">
    <property type="protein sequence ID" value="KRT59052.1"/>
    <property type="molecule type" value="Genomic_DNA"/>
</dbReference>
<accession>A0A0T5Z837</accession>
<gene>
    <name evidence="1" type="ORF">Ga0076813_14771</name>
</gene>
<sequence length="16" mass="2106">MLFHNRPDHQTLERRR</sequence>
<feature type="non-terminal residue" evidence="1">
    <location>
        <position position="16"/>
    </location>
</feature>
<dbReference type="AlphaFoldDB" id="A0A0T5Z837"/>
<reference evidence="1 2" key="1">
    <citation type="submission" date="2015-11" db="EMBL/GenBank/DDBJ databases">
        <title>The genome of Candidatus Endoriftia persephone in Ridgeia piscesae and population structure of the North Eastern Pacific vestimentiferan symbionts.</title>
        <authorList>
            <person name="Perez M."/>
            <person name="Juniper K.S."/>
        </authorList>
    </citation>
    <scope>NUCLEOTIDE SEQUENCE [LARGE SCALE GENOMIC DNA]</scope>
    <source>
        <strain evidence="1">Ind10</strain>
    </source>
</reference>
<evidence type="ECO:0000313" key="2">
    <source>
        <dbReference type="Proteomes" id="UP000051276"/>
    </source>
</evidence>
<protein>
    <submittedName>
        <fullName evidence="1">Uncharacterized protein</fullName>
    </submittedName>
</protein>
<proteinExistence type="predicted"/>
<name>A0A0T5Z837_9GAMM</name>
<evidence type="ECO:0000313" key="1">
    <source>
        <dbReference type="EMBL" id="KRT59052.1"/>
    </source>
</evidence>